<sequence>MSTTDSRFRPDVIAALRDVYMHDEEIRAYLAPTIAATEPGPMHEDTAWMDRIPVQTWTTAARLWRAVCADQPDPTGRGRARVVGHDVPTWIMPDLFQQGFASFTDAACGLGSVESVRSSVVSRRRRSVCGGGRASRSRR</sequence>
<reference evidence="1 2" key="1">
    <citation type="submission" date="2020-08" db="EMBL/GenBank/DDBJ databases">
        <title>Sequencing the genomes of 1000 actinobacteria strains.</title>
        <authorList>
            <person name="Klenk H.-P."/>
        </authorList>
    </citation>
    <scope>NUCLEOTIDE SEQUENCE [LARGE SCALE GENOMIC DNA]</scope>
    <source>
        <strain evidence="1 2">DSM 23974</strain>
    </source>
</reference>
<accession>A0A7W7GPS5</accession>
<keyword evidence="2" id="KW-1185">Reference proteome</keyword>
<organism evidence="1 2">
    <name type="scientific">Micrococcus cohnii</name>
    <dbReference type="NCBI Taxonomy" id="993416"/>
    <lineage>
        <taxon>Bacteria</taxon>
        <taxon>Bacillati</taxon>
        <taxon>Actinomycetota</taxon>
        <taxon>Actinomycetes</taxon>
        <taxon>Micrococcales</taxon>
        <taxon>Micrococcaceae</taxon>
        <taxon>Micrococcus</taxon>
    </lineage>
</organism>
<dbReference type="AlphaFoldDB" id="A0A7W7GPS5"/>
<dbReference type="EMBL" id="JACHNA010000001">
    <property type="protein sequence ID" value="MBB4736042.1"/>
    <property type="molecule type" value="Genomic_DNA"/>
</dbReference>
<evidence type="ECO:0000313" key="2">
    <source>
        <dbReference type="Proteomes" id="UP000540191"/>
    </source>
</evidence>
<proteinExistence type="predicted"/>
<evidence type="ECO:0000313" key="1">
    <source>
        <dbReference type="EMBL" id="MBB4736042.1"/>
    </source>
</evidence>
<dbReference type="RefSeq" id="WP_184241649.1">
    <property type="nucleotide sequence ID" value="NZ_JACHNA010000001.1"/>
</dbReference>
<name>A0A7W7GPS5_9MICC</name>
<dbReference type="Proteomes" id="UP000540191">
    <property type="component" value="Unassembled WGS sequence"/>
</dbReference>
<gene>
    <name evidence="1" type="ORF">HDA30_001550</name>
</gene>
<comment type="caution">
    <text evidence="1">The sequence shown here is derived from an EMBL/GenBank/DDBJ whole genome shotgun (WGS) entry which is preliminary data.</text>
</comment>
<protein>
    <submittedName>
        <fullName evidence="1">Uncharacterized protein</fullName>
    </submittedName>
</protein>